<sequence length="533" mass="58207">MAHAVFQTAQIMPINTQLPTTKLWLPPPPPLVKLGPSQTPRSKPVLVVKAFTTSSPSSSSSAVSDGDSIALLERCFVAPSAPAATSSSSLGPVMKGQYGSLGSVTLEKSKLDLSQKQSKSSPETAIGGGGGDIGKKINHGGGDGGDDDGDDDDYYDEFDDGDEGDEGGLFRRRKFLEELFDRKFVDAVLNEWQKTMMDLPAGFRQAYEMGLVSSAQMVKFLAINARPTTTRFISRSLPQGISRAFIGRMLADPAFLYRLLLEQAATIGCSAWWEIKNRKDRIKQEWDLALINVLTVTACNAIVVWSLAPCRSYGNTFRFDLQNTLQKLPNNIFEKSYPLREFDLQKRIHSFFYKAAELCMVGITAGAAQGALSNFLSRKKEERLSVSVPTVSTNALGYGAFLGLYANLRYQLLCGFDRAMISHFDVIGVALFFSSALRVLNVQLGERSRLAWLGVEADPLVQSSDLLKQVYNRPSEGVNEPSSKWFISKNAIISGLGLLGVKQTGADSVSEGESIPKARRKRIVRKKVTAGSS</sequence>
<dbReference type="RefSeq" id="XP_022155012.1">
    <property type="nucleotide sequence ID" value="XM_022299320.1"/>
</dbReference>
<evidence type="ECO:0000256" key="1">
    <source>
        <dbReference type="ARBA" id="ARBA00004508"/>
    </source>
</evidence>
<protein>
    <submittedName>
        <fullName evidence="12">Protein RETICULATA-RELATED 1, chloroplastic</fullName>
    </submittedName>
</protein>
<feature type="transmembrane region" description="Helical" evidence="10">
    <location>
        <begin position="351"/>
        <end position="372"/>
    </location>
</feature>
<evidence type="ECO:0000313" key="11">
    <source>
        <dbReference type="Proteomes" id="UP000504603"/>
    </source>
</evidence>
<evidence type="ECO:0000256" key="9">
    <source>
        <dbReference type="SAM" id="MobiDB-lite"/>
    </source>
</evidence>
<evidence type="ECO:0000256" key="6">
    <source>
        <dbReference type="ARBA" id="ARBA00022946"/>
    </source>
</evidence>
<evidence type="ECO:0000256" key="4">
    <source>
        <dbReference type="ARBA" id="ARBA00022640"/>
    </source>
</evidence>
<dbReference type="Proteomes" id="UP000504603">
    <property type="component" value="Unplaced"/>
</dbReference>
<keyword evidence="4" id="KW-0934">Plastid</keyword>
<evidence type="ECO:0000256" key="10">
    <source>
        <dbReference type="SAM" id="Phobius"/>
    </source>
</evidence>
<feature type="transmembrane region" description="Helical" evidence="10">
    <location>
        <begin position="288"/>
        <end position="308"/>
    </location>
</feature>
<organism evidence="11 12">
    <name type="scientific">Momordica charantia</name>
    <name type="common">Bitter gourd</name>
    <name type="synonym">Balsam pear</name>
    <dbReference type="NCBI Taxonomy" id="3673"/>
    <lineage>
        <taxon>Eukaryota</taxon>
        <taxon>Viridiplantae</taxon>
        <taxon>Streptophyta</taxon>
        <taxon>Embryophyta</taxon>
        <taxon>Tracheophyta</taxon>
        <taxon>Spermatophyta</taxon>
        <taxon>Magnoliopsida</taxon>
        <taxon>eudicotyledons</taxon>
        <taxon>Gunneridae</taxon>
        <taxon>Pentapetalae</taxon>
        <taxon>rosids</taxon>
        <taxon>fabids</taxon>
        <taxon>Cucurbitales</taxon>
        <taxon>Cucurbitaceae</taxon>
        <taxon>Momordiceae</taxon>
        <taxon>Momordica</taxon>
    </lineage>
</organism>
<evidence type="ECO:0000313" key="12">
    <source>
        <dbReference type="RefSeq" id="XP_022155012.1"/>
    </source>
</evidence>
<keyword evidence="5 10" id="KW-0812">Transmembrane</keyword>
<evidence type="ECO:0000256" key="2">
    <source>
        <dbReference type="ARBA" id="ARBA00010793"/>
    </source>
</evidence>
<gene>
    <name evidence="12" type="primary">LOC111022154</name>
</gene>
<dbReference type="InterPro" id="IPR021825">
    <property type="entry name" value="RETICULATA-related"/>
</dbReference>
<comment type="subcellular location">
    <subcellularLocation>
        <location evidence="1">Plastid</location>
        <location evidence="1">Chloroplast membrane</location>
        <topology evidence="1">Multi-pass membrane protein</topology>
    </subcellularLocation>
</comment>
<dbReference type="PANTHER" id="PTHR31038">
    <property type="entry name" value="EXPRESSED PROTEIN-RELATED"/>
    <property type="match status" value="1"/>
</dbReference>
<dbReference type="GeneID" id="111022154"/>
<keyword evidence="11" id="KW-1185">Reference proteome</keyword>
<feature type="region of interest" description="Disordered" evidence="9">
    <location>
        <begin position="110"/>
        <end position="162"/>
    </location>
</feature>
<reference evidence="12" key="1">
    <citation type="submission" date="2025-08" db="UniProtKB">
        <authorList>
            <consortium name="RefSeq"/>
        </authorList>
    </citation>
    <scope>IDENTIFICATION</scope>
    <source>
        <strain evidence="12">OHB3-1</strain>
    </source>
</reference>
<feature type="transmembrane region" description="Helical" evidence="10">
    <location>
        <begin position="420"/>
        <end position="440"/>
    </location>
</feature>
<proteinExistence type="inferred from homology"/>
<evidence type="ECO:0000256" key="5">
    <source>
        <dbReference type="ARBA" id="ARBA00022692"/>
    </source>
</evidence>
<dbReference type="KEGG" id="mcha:111022154"/>
<keyword evidence="6" id="KW-0809">Transit peptide</keyword>
<keyword evidence="3" id="KW-0150">Chloroplast</keyword>
<dbReference type="OrthoDB" id="513951at2759"/>
<dbReference type="AlphaFoldDB" id="A0A6J1DN85"/>
<dbReference type="PANTHER" id="PTHR31038:SF2">
    <property type="entry name" value="PROTEIN RETICULATA-RELATED 1, CHLOROPLASTIC"/>
    <property type="match status" value="1"/>
</dbReference>
<feature type="transmembrane region" description="Helical" evidence="10">
    <location>
        <begin position="384"/>
        <end position="408"/>
    </location>
</feature>
<keyword evidence="7 10" id="KW-1133">Transmembrane helix</keyword>
<evidence type="ECO:0000256" key="7">
    <source>
        <dbReference type="ARBA" id="ARBA00022989"/>
    </source>
</evidence>
<keyword evidence="8 10" id="KW-0472">Membrane</keyword>
<feature type="compositionally biased region" description="Acidic residues" evidence="9">
    <location>
        <begin position="144"/>
        <end position="162"/>
    </location>
</feature>
<dbReference type="GO" id="GO:0009706">
    <property type="term" value="C:chloroplast inner membrane"/>
    <property type="evidence" value="ECO:0007669"/>
    <property type="project" value="TreeGrafter"/>
</dbReference>
<dbReference type="Pfam" id="PF11891">
    <property type="entry name" value="RETICULATA-like"/>
    <property type="match status" value="1"/>
</dbReference>
<name>A0A6J1DN85_MOMCH</name>
<dbReference type="GO" id="GO:0099402">
    <property type="term" value="P:plant organ development"/>
    <property type="evidence" value="ECO:0007669"/>
    <property type="project" value="TreeGrafter"/>
</dbReference>
<accession>A0A6J1DN85</accession>
<evidence type="ECO:0000256" key="3">
    <source>
        <dbReference type="ARBA" id="ARBA00022528"/>
    </source>
</evidence>
<comment type="similarity">
    <text evidence="2">Belongs to the RETICULATA family.</text>
</comment>
<evidence type="ECO:0000256" key="8">
    <source>
        <dbReference type="ARBA" id="ARBA00023136"/>
    </source>
</evidence>